<name>A0A177AYT5_9BILA</name>
<evidence type="ECO:0000313" key="3">
    <source>
        <dbReference type="Proteomes" id="UP000078046"/>
    </source>
</evidence>
<proteinExistence type="predicted"/>
<comment type="caution">
    <text evidence="2">The sequence shown here is derived from an EMBL/GenBank/DDBJ whole genome shotgun (WGS) entry which is preliminary data.</text>
</comment>
<evidence type="ECO:0000256" key="1">
    <source>
        <dbReference type="SAM" id="Phobius"/>
    </source>
</evidence>
<reference evidence="2 3" key="1">
    <citation type="submission" date="2016-04" db="EMBL/GenBank/DDBJ databases">
        <title>The genome of Intoshia linei affirms orthonectids as highly simplified spiralians.</title>
        <authorList>
            <person name="Mikhailov K.V."/>
            <person name="Slusarev G.S."/>
            <person name="Nikitin M.A."/>
            <person name="Logacheva M.D."/>
            <person name="Penin A."/>
            <person name="Aleoshin V."/>
            <person name="Panchin Y.V."/>
        </authorList>
    </citation>
    <scope>NUCLEOTIDE SEQUENCE [LARGE SCALE GENOMIC DNA]</scope>
    <source>
        <strain evidence="2">Intl2013</strain>
        <tissue evidence="2">Whole animal</tissue>
    </source>
</reference>
<dbReference type="EMBL" id="LWCA01000725">
    <property type="protein sequence ID" value="OAF67197.1"/>
    <property type="molecule type" value="Genomic_DNA"/>
</dbReference>
<keyword evidence="1" id="KW-0812">Transmembrane</keyword>
<dbReference type="Proteomes" id="UP000078046">
    <property type="component" value="Unassembled WGS sequence"/>
</dbReference>
<accession>A0A177AYT5</accession>
<keyword evidence="3" id="KW-1185">Reference proteome</keyword>
<organism evidence="2 3">
    <name type="scientific">Intoshia linei</name>
    <dbReference type="NCBI Taxonomy" id="1819745"/>
    <lineage>
        <taxon>Eukaryota</taxon>
        <taxon>Metazoa</taxon>
        <taxon>Spiralia</taxon>
        <taxon>Lophotrochozoa</taxon>
        <taxon>Mesozoa</taxon>
        <taxon>Orthonectida</taxon>
        <taxon>Rhopaluridae</taxon>
        <taxon>Intoshia</taxon>
    </lineage>
</organism>
<evidence type="ECO:0000313" key="2">
    <source>
        <dbReference type="EMBL" id="OAF67197.1"/>
    </source>
</evidence>
<dbReference type="AlphaFoldDB" id="A0A177AYT5"/>
<sequence length="133" mass="15663">MFKKCKFYKYRKIAGSKIYELKYYTEPTNAEMHQRQLDFKGKNLTLQQRIILSSGFKLDLVSPVQLDTIIINYFNGVYDFNDIFLLRDTVVRQIIRKITAISNLKTAKKINQKLQIFFSLSNVIIILLEIIFG</sequence>
<keyword evidence="1" id="KW-1133">Transmembrane helix</keyword>
<feature type="transmembrane region" description="Helical" evidence="1">
    <location>
        <begin position="114"/>
        <end position="132"/>
    </location>
</feature>
<keyword evidence="1" id="KW-0472">Membrane</keyword>
<gene>
    <name evidence="2" type="ORF">A3Q56_05080</name>
</gene>
<protein>
    <submittedName>
        <fullName evidence="2">Uncharacterized protein</fullName>
    </submittedName>
</protein>